<dbReference type="GO" id="GO:0006508">
    <property type="term" value="P:proteolysis"/>
    <property type="evidence" value="ECO:0007669"/>
    <property type="project" value="UniProtKB-KW"/>
</dbReference>
<dbReference type="RefSeq" id="WP_016389468.1">
    <property type="nucleotide sequence ID" value="NZ_KE646805.1"/>
</dbReference>
<organism evidence="6 7">
    <name type="scientific">Cycloclasticus pugetii</name>
    <dbReference type="NCBI Taxonomy" id="34068"/>
    <lineage>
        <taxon>Bacteria</taxon>
        <taxon>Pseudomonadati</taxon>
        <taxon>Pseudomonadota</taxon>
        <taxon>Gammaproteobacteria</taxon>
        <taxon>Thiotrichales</taxon>
        <taxon>Piscirickettsiaceae</taxon>
        <taxon>Cycloclasticus</taxon>
    </lineage>
</organism>
<dbReference type="InterPro" id="IPR025392">
    <property type="entry name" value="DUF4124"/>
</dbReference>
<keyword evidence="2 6" id="KW-0645">Protease</keyword>
<dbReference type="InterPro" id="IPR009003">
    <property type="entry name" value="Peptidase_S1_PA"/>
</dbReference>
<comment type="caution">
    <text evidence="6">The sequence shown here is derived from an EMBL/GenBank/DDBJ whole genome shotgun (WGS) entry which is preliminary data.</text>
</comment>
<dbReference type="InterPro" id="IPR051201">
    <property type="entry name" value="Chloro_Bact_Ser_Proteases"/>
</dbReference>
<dbReference type="PANTHER" id="PTHR43343:SF3">
    <property type="entry name" value="PROTEASE DO-LIKE 8, CHLOROPLASTIC"/>
    <property type="match status" value="1"/>
</dbReference>
<dbReference type="PANTHER" id="PTHR43343">
    <property type="entry name" value="PEPTIDASE S12"/>
    <property type="match status" value="1"/>
</dbReference>
<name>A0AB33Z463_9GAMM</name>
<evidence type="ECO:0000259" key="5">
    <source>
        <dbReference type="Pfam" id="PF13511"/>
    </source>
</evidence>
<dbReference type="Pfam" id="PF13365">
    <property type="entry name" value="Trypsin_2"/>
    <property type="match status" value="1"/>
</dbReference>
<dbReference type="AlphaFoldDB" id="A0AB33Z463"/>
<keyword evidence="7" id="KW-1185">Reference proteome</keyword>
<feature type="domain" description="DUF4124" evidence="5">
    <location>
        <begin position="12"/>
        <end position="57"/>
    </location>
</feature>
<accession>A0AB33Z463</accession>
<dbReference type="InterPro" id="IPR043504">
    <property type="entry name" value="Peptidase_S1_PA_chymotrypsin"/>
</dbReference>
<evidence type="ECO:0000313" key="7">
    <source>
        <dbReference type="Proteomes" id="UP000015462"/>
    </source>
</evidence>
<dbReference type="Pfam" id="PF13511">
    <property type="entry name" value="DUF4124"/>
    <property type="match status" value="1"/>
</dbReference>
<dbReference type="Gene3D" id="2.40.10.120">
    <property type="match status" value="1"/>
</dbReference>
<sequence length="361" mass="40265">MRFIITLTTVCLLYIPSTCVAEIFKYKDKDGHWQFSDSPINEDGATEVRAYKNSTASVERSNDFITLLNSKYPFTNPVQQATKAVVTVKSKLGSGSGFFVTEDCYLVTNKHVVRPAKGKQWDATQAKIKKNSLIFNSNKIRLNQQKERLFINKQKLDDFRIYIDGLRSEKEKQIALREYALYEQQYQQDLQQLNETQRRLSLDEDIFNRQKSDFNFSSAVSNVAQSFDIVLKDNTKARAKLIKVASTDDLALLKVNACKAPYLEMAPGSVVQGTTVHAIGSPLGLRDQLTDGTVTQVLQNRIVTDAQILPGNSGGPLITDDGHVVAVNTIKVAKGSALKTGFGVSIPIAKVRKNFAEYLNN</sequence>
<evidence type="ECO:0000256" key="3">
    <source>
        <dbReference type="ARBA" id="ARBA00022801"/>
    </source>
</evidence>
<protein>
    <submittedName>
        <fullName evidence="6">Protease Do-like protein</fullName>
    </submittedName>
</protein>
<feature type="chain" id="PRO_5044217460" evidence="4">
    <location>
        <begin position="22"/>
        <end position="361"/>
    </location>
</feature>
<dbReference type="SUPFAM" id="SSF50494">
    <property type="entry name" value="Trypsin-like serine proteases"/>
    <property type="match status" value="1"/>
</dbReference>
<dbReference type="EMBL" id="ASHL01000001">
    <property type="protein sequence ID" value="EPD13899.1"/>
    <property type="molecule type" value="Genomic_DNA"/>
</dbReference>
<reference evidence="6 7" key="1">
    <citation type="journal article" date="2013" name="Genome Announc.">
        <title>Genome Sequence of the Pyrene- and Fluoranthene-Degrading Bacterium Cycloclasticus sp. Strain PY97M.</title>
        <authorList>
            <person name="Cui Z."/>
            <person name="Xu G."/>
            <person name="Li Q."/>
            <person name="Gao W."/>
            <person name="Zheng L."/>
        </authorList>
    </citation>
    <scope>NUCLEOTIDE SEQUENCE [LARGE SCALE GENOMIC DNA]</scope>
    <source>
        <strain evidence="6 7">PY97M</strain>
    </source>
</reference>
<keyword evidence="3" id="KW-0378">Hydrolase</keyword>
<evidence type="ECO:0000256" key="4">
    <source>
        <dbReference type="SAM" id="SignalP"/>
    </source>
</evidence>
<comment type="similarity">
    <text evidence="1">Belongs to the peptidase S1C family.</text>
</comment>
<dbReference type="GO" id="GO:0008233">
    <property type="term" value="F:peptidase activity"/>
    <property type="evidence" value="ECO:0007669"/>
    <property type="project" value="UniProtKB-KW"/>
</dbReference>
<evidence type="ECO:0000256" key="1">
    <source>
        <dbReference type="ARBA" id="ARBA00010541"/>
    </source>
</evidence>
<keyword evidence="4" id="KW-0732">Signal</keyword>
<dbReference type="Gene3D" id="2.40.10.10">
    <property type="entry name" value="Trypsin-like serine proteases"/>
    <property type="match status" value="1"/>
</dbReference>
<proteinExistence type="inferred from homology"/>
<evidence type="ECO:0000256" key="2">
    <source>
        <dbReference type="ARBA" id="ARBA00022670"/>
    </source>
</evidence>
<feature type="signal peptide" evidence="4">
    <location>
        <begin position="1"/>
        <end position="21"/>
    </location>
</feature>
<dbReference type="Proteomes" id="UP000015462">
    <property type="component" value="Unassembled WGS sequence"/>
</dbReference>
<evidence type="ECO:0000313" key="6">
    <source>
        <dbReference type="EMBL" id="EPD13899.1"/>
    </source>
</evidence>
<gene>
    <name evidence="6" type="ORF">L196_00330</name>
</gene>